<dbReference type="PANTHER" id="PTHR13278:SF0">
    <property type="entry name" value="ZINC FINGER PROTEIN 830"/>
    <property type="match status" value="1"/>
</dbReference>
<evidence type="ECO:0000256" key="1">
    <source>
        <dbReference type="ARBA" id="ARBA00004324"/>
    </source>
</evidence>
<evidence type="ECO:0000256" key="4">
    <source>
        <dbReference type="ARBA" id="ARBA00022771"/>
    </source>
</evidence>
<dbReference type="GO" id="GO:0005681">
    <property type="term" value="C:spliceosomal complex"/>
    <property type="evidence" value="ECO:0007669"/>
    <property type="project" value="InterPro"/>
</dbReference>
<comment type="subcellular location">
    <subcellularLocation>
        <location evidence="1">Nucleus speckle</location>
    </subcellularLocation>
</comment>
<dbReference type="OrthoDB" id="77607at2759"/>
<dbReference type="KEGG" id="dhe:111600843"/>
<dbReference type="OMA" id="WIRFQRE"/>
<evidence type="ECO:0000259" key="8">
    <source>
        <dbReference type="SMART" id="SM00451"/>
    </source>
</evidence>
<feature type="domain" description="U1-type" evidence="8">
    <location>
        <begin position="37"/>
        <end position="70"/>
    </location>
</feature>
<dbReference type="GO" id="GO:0003676">
    <property type="term" value="F:nucleic acid binding"/>
    <property type="evidence" value="ECO:0007669"/>
    <property type="project" value="InterPro"/>
</dbReference>
<feature type="region of interest" description="Disordered" evidence="7">
    <location>
        <begin position="203"/>
        <end position="222"/>
    </location>
</feature>
<dbReference type="GeneID" id="111600843"/>
<dbReference type="GO" id="GO:0016607">
    <property type="term" value="C:nuclear speck"/>
    <property type="evidence" value="ECO:0007669"/>
    <property type="project" value="UniProtKB-SubCell"/>
</dbReference>
<reference evidence="10" key="1">
    <citation type="submission" date="2025-08" db="UniProtKB">
        <authorList>
            <consortium name="RefSeq"/>
        </authorList>
    </citation>
    <scope>IDENTIFICATION</scope>
    <source>
        <strain evidence="10">15085-1641.00</strain>
        <tissue evidence="10">Whole body</tissue>
    </source>
</reference>
<sequence length="240" mass="28062">MDQSNKTHKLICKNRRKTDLKRKLTRIDSPIAKYDSIGNLSCIICRMPIKPNIWRVHLNSKQHKQNVELAKRCTEIENSSEILNTAKSIEIPRKVECISNIDIQIQSNDDQATQISQYNKSQVLPEKFFDHENSVAVCGSEQDPEAEWIKFQKEIREAATISNNIVSEEQESLNIKRHLKEIDEQIENWKRFIKINDKKTALSKNKRRDPKGFQFDLESSSSEEDNVDNLLDWRMKSVHK</sequence>
<protein>
    <submittedName>
        <fullName evidence="10">Zinc finger protein 830</fullName>
    </submittedName>
</protein>
<evidence type="ECO:0000256" key="6">
    <source>
        <dbReference type="ARBA" id="ARBA00023242"/>
    </source>
</evidence>
<keyword evidence="3" id="KW-0479">Metal-binding</keyword>
<keyword evidence="5" id="KW-0862">Zinc</keyword>
<keyword evidence="4" id="KW-0863">Zinc-finger</keyword>
<organism evidence="9 10">
    <name type="scientific">Drosophila hydei</name>
    <name type="common">Fruit fly</name>
    <dbReference type="NCBI Taxonomy" id="7224"/>
    <lineage>
        <taxon>Eukaryota</taxon>
        <taxon>Metazoa</taxon>
        <taxon>Ecdysozoa</taxon>
        <taxon>Arthropoda</taxon>
        <taxon>Hexapoda</taxon>
        <taxon>Insecta</taxon>
        <taxon>Pterygota</taxon>
        <taxon>Neoptera</taxon>
        <taxon>Endopterygota</taxon>
        <taxon>Diptera</taxon>
        <taxon>Brachycera</taxon>
        <taxon>Muscomorpha</taxon>
        <taxon>Ephydroidea</taxon>
        <taxon>Drosophilidae</taxon>
        <taxon>Drosophila</taxon>
    </lineage>
</organism>
<evidence type="ECO:0000256" key="2">
    <source>
        <dbReference type="ARBA" id="ARBA00022473"/>
    </source>
</evidence>
<evidence type="ECO:0000256" key="7">
    <source>
        <dbReference type="SAM" id="MobiDB-lite"/>
    </source>
</evidence>
<evidence type="ECO:0000256" key="3">
    <source>
        <dbReference type="ARBA" id="ARBA00022723"/>
    </source>
</evidence>
<dbReference type="GO" id="GO:0033314">
    <property type="term" value="P:mitotic DNA replication checkpoint signaling"/>
    <property type="evidence" value="ECO:0007669"/>
    <property type="project" value="TreeGrafter"/>
</dbReference>
<dbReference type="RefSeq" id="XP_023172916.1">
    <property type="nucleotide sequence ID" value="XM_023317148.1"/>
</dbReference>
<dbReference type="Pfam" id="PF23406">
    <property type="entry name" value="ZNF380_CC"/>
    <property type="match status" value="1"/>
</dbReference>
<dbReference type="InterPro" id="IPR040050">
    <property type="entry name" value="ZNF830-like"/>
</dbReference>
<dbReference type="PANTHER" id="PTHR13278">
    <property type="entry name" value="ZINC FINGER PROTEIN 830"/>
    <property type="match status" value="1"/>
</dbReference>
<dbReference type="SMART" id="SM00451">
    <property type="entry name" value="ZnF_U1"/>
    <property type="match status" value="1"/>
</dbReference>
<proteinExistence type="predicted"/>
<gene>
    <name evidence="10" type="primary">LOC111600843</name>
</gene>
<dbReference type="GO" id="GO:0008270">
    <property type="term" value="F:zinc ion binding"/>
    <property type="evidence" value="ECO:0007669"/>
    <property type="project" value="UniProtKB-KW"/>
</dbReference>
<name>A0A6J1LXA2_DROHY</name>
<dbReference type="GO" id="GO:0033260">
    <property type="term" value="P:nuclear DNA replication"/>
    <property type="evidence" value="ECO:0007669"/>
    <property type="project" value="TreeGrafter"/>
</dbReference>
<dbReference type="Proteomes" id="UP000504633">
    <property type="component" value="Unplaced"/>
</dbReference>
<evidence type="ECO:0000313" key="10">
    <source>
        <dbReference type="RefSeq" id="XP_023172916.1"/>
    </source>
</evidence>
<dbReference type="InterPro" id="IPR059039">
    <property type="entry name" value="ZNF380_CC"/>
</dbReference>
<keyword evidence="2" id="KW-0217">Developmental protein</keyword>
<dbReference type="GO" id="GO:0044773">
    <property type="term" value="P:mitotic DNA damage checkpoint signaling"/>
    <property type="evidence" value="ECO:0007669"/>
    <property type="project" value="TreeGrafter"/>
</dbReference>
<dbReference type="AlphaFoldDB" id="A0A6J1LXA2"/>
<accession>A0A6J1LXA2</accession>
<keyword evidence="9" id="KW-1185">Reference proteome</keyword>
<evidence type="ECO:0000256" key="5">
    <source>
        <dbReference type="ARBA" id="ARBA00022833"/>
    </source>
</evidence>
<evidence type="ECO:0000313" key="9">
    <source>
        <dbReference type="Proteomes" id="UP000504633"/>
    </source>
</evidence>
<keyword evidence="6" id="KW-0539">Nucleus</keyword>
<dbReference type="InterPro" id="IPR003604">
    <property type="entry name" value="Matrin/U1-like-C_Znf_C2H2"/>
</dbReference>